<dbReference type="InterPro" id="IPR036097">
    <property type="entry name" value="HisK_dim/P_sf"/>
</dbReference>
<organism evidence="8 9">
    <name type="scientific">Chryseosolibacter histidini</name>
    <dbReference type="NCBI Taxonomy" id="2782349"/>
    <lineage>
        <taxon>Bacteria</taxon>
        <taxon>Pseudomonadati</taxon>
        <taxon>Bacteroidota</taxon>
        <taxon>Cytophagia</taxon>
        <taxon>Cytophagales</taxon>
        <taxon>Chryseotaleaceae</taxon>
        <taxon>Chryseosolibacter</taxon>
    </lineage>
</organism>
<evidence type="ECO:0000256" key="4">
    <source>
        <dbReference type="ARBA" id="ARBA00022679"/>
    </source>
</evidence>
<dbReference type="FunFam" id="3.30.565.10:FF:000006">
    <property type="entry name" value="Sensor histidine kinase WalK"/>
    <property type="match status" value="1"/>
</dbReference>
<dbReference type="InterPro" id="IPR004358">
    <property type="entry name" value="Sig_transdc_His_kin-like_C"/>
</dbReference>
<dbReference type="Proteomes" id="UP001319200">
    <property type="component" value="Unassembled WGS sequence"/>
</dbReference>
<dbReference type="CDD" id="cd00082">
    <property type="entry name" value="HisKA"/>
    <property type="match status" value="1"/>
</dbReference>
<feature type="domain" description="Histidine kinase" evidence="7">
    <location>
        <begin position="24"/>
        <end position="240"/>
    </location>
</feature>
<evidence type="ECO:0000256" key="6">
    <source>
        <dbReference type="ARBA" id="ARBA00023012"/>
    </source>
</evidence>
<proteinExistence type="predicted"/>
<evidence type="ECO:0000313" key="9">
    <source>
        <dbReference type="Proteomes" id="UP001319200"/>
    </source>
</evidence>
<dbReference type="InterPro" id="IPR003661">
    <property type="entry name" value="HisK_dim/P_dom"/>
</dbReference>
<gene>
    <name evidence="8" type="ORF">KK083_14280</name>
</gene>
<dbReference type="PRINTS" id="PR00344">
    <property type="entry name" value="BCTRLSENSOR"/>
</dbReference>
<dbReference type="InterPro" id="IPR005467">
    <property type="entry name" value="His_kinase_dom"/>
</dbReference>
<evidence type="ECO:0000313" key="8">
    <source>
        <dbReference type="EMBL" id="MBT1698056.1"/>
    </source>
</evidence>
<dbReference type="Gene3D" id="3.30.565.10">
    <property type="entry name" value="Histidine kinase-like ATPase, C-terminal domain"/>
    <property type="match status" value="1"/>
</dbReference>
<dbReference type="AlphaFoldDB" id="A0AAP2DKH9"/>
<keyword evidence="5 8" id="KW-0418">Kinase</keyword>
<evidence type="ECO:0000256" key="3">
    <source>
        <dbReference type="ARBA" id="ARBA00022553"/>
    </source>
</evidence>
<evidence type="ECO:0000259" key="7">
    <source>
        <dbReference type="PROSITE" id="PS50109"/>
    </source>
</evidence>
<dbReference type="Pfam" id="PF00512">
    <property type="entry name" value="HisKA"/>
    <property type="match status" value="1"/>
</dbReference>
<dbReference type="SUPFAM" id="SSF55874">
    <property type="entry name" value="ATPase domain of HSP90 chaperone/DNA topoisomerase II/histidine kinase"/>
    <property type="match status" value="1"/>
</dbReference>
<dbReference type="InterPro" id="IPR036890">
    <property type="entry name" value="HATPase_C_sf"/>
</dbReference>
<keyword evidence="6" id="KW-0902">Two-component regulatory system</keyword>
<dbReference type="SMART" id="SM00387">
    <property type="entry name" value="HATPase_c"/>
    <property type="match status" value="1"/>
</dbReference>
<keyword evidence="9" id="KW-1185">Reference proteome</keyword>
<dbReference type="PROSITE" id="PS50109">
    <property type="entry name" value="HIS_KIN"/>
    <property type="match status" value="1"/>
</dbReference>
<dbReference type="EMBL" id="JAHESF010000012">
    <property type="protein sequence ID" value="MBT1698056.1"/>
    <property type="molecule type" value="Genomic_DNA"/>
</dbReference>
<sequence>MEKAGNDVMATEKYLSEKEDLIFMLMHDLRTPLARAQGLVEILGATQLTEDQKQIVQMILKATGEGFQLINDMLQISSIAHQNQEPEAASIDLRLFVHELVKNHFAIAANEKKVHINIAVEDHLQVHIDALALQRIFDNLISNAIKFSGAGTTVHIKVLNTERYVYISVQDEGPGISAEDQKKLFKKFQKLSPQPTAGESSTGLGLYIVKNLVEKLRGTIRVKSEPGKGTEFIIRLDSAR</sequence>
<keyword evidence="3" id="KW-0597">Phosphoprotein</keyword>
<comment type="catalytic activity">
    <reaction evidence="1">
        <text>ATP + protein L-histidine = ADP + protein N-phospho-L-histidine.</text>
        <dbReference type="EC" id="2.7.13.3"/>
    </reaction>
</comment>
<reference evidence="8 9" key="1">
    <citation type="submission" date="2021-05" db="EMBL/GenBank/DDBJ databases">
        <title>A Polyphasic approach of four new species of the genus Ohtaekwangia: Ohtaekwangia histidinii sp. nov., Ohtaekwangia cretensis sp. nov., Ohtaekwangia indiensis sp. nov., Ohtaekwangia reichenbachii sp. nov. from diverse environment.</title>
        <authorList>
            <person name="Octaviana S."/>
        </authorList>
    </citation>
    <scope>NUCLEOTIDE SEQUENCE [LARGE SCALE GENOMIC DNA]</scope>
    <source>
        <strain evidence="8 9">PWU4</strain>
    </source>
</reference>
<dbReference type="InterPro" id="IPR003594">
    <property type="entry name" value="HATPase_dom"/>
</dbReference>
<evidence type="ECO:0000256" key="2">
    <source>
        <dbReference type="ARBA" id="ARBA00012438"/>
    </source>
</evidence>
<dbReference type="CDD" id="cd00075">
    <property type="entry name" value="HATPase"/>
    <property type="match status" value="1"/>
</dbReference>
<dbReference type="Gene3D" id="1.10.287.130">
    <property type="match status" value="1"/>
</dbReference>
<comment type="caution">
    <text evidence="8">The sequence shown here is derived from an EMBL/GenBank/DDBJ whole genome shotgun (WGS) entry which is preliminary data.</text>
</comment>
<dbReference type="PANTHER" id="PTHR43711">
    <property type="entry name" value="TWO-COMPONENT HISTIDINE KINASE"/>
    <property type="match status" value="1"/>
</dbReference>
<evidence type="ECO:0000256" key="1">
    <source>
        <dbReference type="ARBA" id="ARBA00000085"/>
    </source>
</evidence>
<dbReference type="EC" id="2.7.13.3" evidence="2"/>
<dbReference type="PANTHER" id="PTHR43711:SF26">
    <property type="entry name" value="SENSOR HISTIDINE KINASE RCSC"/>
    <property type="match status" value="1"/>
</dbReference>
<accession>A0AAP2DKH9</accession>
<dbReference type="InterPro" id="IPR050736">
    <property type="entry name" value="Sensor_HK_Regulatory"/>
</dbReference>
<dbReference type="SMART" id="SM00388">
    <property type="entry name" value="HisKA"/>
    <property type="match status" value="1"/>
</dbReference>
<dbReference type="Pfam" id="PF02518">
    <property type="entry name" value="HATPase_c"/>
    <property type="match status" value="1"/>
</dbReference>
<protein>
    <recommendedName>
        <fullName evidence="2">histidine kinase</fullName>
        <ecNumber evidence="2">2.7.13.3</ecNumber>
    </recommendedName>
</protein>
<dbReference type="RefSeq" id="WP_254163927.1">
    <property type="nucleotide sequence ID" value="NZ_JAHESF010000012.1"/>
</dbReference>
<keyword evidence="4" id="KW-0808">Transferase</keyword>
<dbReference type="GO" id="GO:0000155">
    <property type="term" value="F:phosphorelay sensor kinase activity"/>
    <property type="evidence" value="ECO:0007669"/>
    <property type="project" value="InterPro"/>
</dbReference>
<dbReference type="SUPFAM" id="SSF47384">
    <property type="entry name" value="Homodimeric domain of signal transducing histidine kinase"/>
    <property type="match status" value="1"/>
</dbReference>
<name>A0AAP2DKH9_9BACT</name>
<evidence type="ECO:0000256" key="5">
    <source>
        <dbReference type="ARBA" id="ARBA00022777"/>
    </source>
</evidence>